<feature type="transmembrane region" description="Helical" evidence="2">
    <location>
        <begin position="21"/>
        <end position="41"/>
    </location>
</feature>
<reference evidence="4" key="1">
    <citation type="submission" date="2023-07" db="EMBL/GenBank/DDBJ databases">
        <title>Chromosome-level genome assembly of Artemia franciscana.</title>
        <authorList>
            <person name="Jo E."/>
        </authorList>
    </citation>
    <scope>NUCLEOTIDE SEQUENCE</scope>
    <source>
        <tissue evidence="4">Whole body</tissue>
    </source>
</reference>
<evidence type="ECO:0000259" key="3">
    <source>
        <dbReference type="PROSITE" id="PS50035"/>
    </source>
</evidence>
<evidence type="ECO:0000256" key="1">
    <source>
        <dbReference type="ARBA" id="ARBA00008664"/>
    </source>
</evidence>
<protein>
    <recommendedName>
        <fullName evidence="3">PLD phosphodiesterase domain-containing protein</fullName>
    </recommendedName>
</protein>
<dbReference type="Gene3D" id="3.30.870.10">
    <property type="entry name" value="Endonuclease Chain A"/>
    <property type="match status" value="1"/>
</dbReference>
<proteinExistence type="inferred from homology"/>
<dbReference type="InterPro" id="IPR050874">
    <property type="entry name" value="Diverse_PLD-related"/>
</dbReference>
<dbReference type="Pfam" id="PF13918">
    <property type="entry name" value="PLDc_3"/>
    <property type="match status" value="1"/>
</dbReference>
<sequence>PFLDGDKTAKPNHQRCFWRKVLETLQIIFLIVTVFIIFASFQNVFQSQKPEIQFKRSAPVSCRLKIVESVPEGMVFNKTYGSIYSTWKSLIEEAEESIDIASFYWTLRGSDVVNDSSAWQGEDIFQSILEAGLNRSIKIRIVESKPSRISPDEDTIEISRRKAAQVRVLDFDRLVGGGVLHTKMWIVDRNHIFLGSANMDWRSLTQVKEVGVWIQDCPHLAKDAEKMFKIYWKMGEDGAVVPEHWPVSLGTDINAESPLPVTYGNNGSVSNIYFSSSPPQFVTLGRTGDIDAILRAIRTAKKFISISVMEYLPIIMFDHPKNRLLFTNIEVELKAKIPYFRIAHDRSDAELPMKKKYDALKQQLKEKIYADEVGWRIKTCRSESELDQEQRPFRPQAEFEMW</sequence>
<dbReference type="InterPro" id="IPR001736">
    <property type="entry name" value="PLipase_D/transphosphatidylase"/>
</dbReference>
<keyword evidence="2" id="KW-0472">Membrane</keyword>
<dbReference type="SMART" id="SM00155">
    <property type="entry name" value="PLDc"/>
    <property type="match status" value="1"/>
</dbReference>
<gene>
    <name evidence="4" type="ORF">QYM36_016122</name>
</gene>
<dbReference type="PANTHER" id="PTHR10185">
    <property type="entry name" value="PHOSPHOLIPASE D - RELATED"/>
    <property type="match status" value="1"/>
</dbReference>
<dbReference type="InterPro" id="IPR032803">
    <property type="entry name" value="PLDc_3"/>
</dbReference>
<dbReference type="SUPFAM" id="SSF56024">
    <property type="entry name" value="Phospholipase D/nuclease"/>
    <property type="match status" value="1"/>
</dbReference>
<comment type="similarity">
    <text evidence="1">Belongs to the phospholipase D family.</text>
</comment>
<evidence type="ECO:0000313" key="5">
    <source>
        <dbReference type="Proteomes" id="UP001187531"/>
    </source>
</evidence>
<name>A0AA88L319_ARTSF</name>
<dbReference type="CDD" id="cd09106">
    <property type="entry name" value="PLDc_vPLD3_4_5_like_1"/>
    <property type="match status" value="1"/>
</dbReference>
<dbReference type="AlphaFoldDB" id="A0AA88L319"/>
<evidence type="ECO:0000256" key="2">
    <source>
        <dbReference type="SAM" id="Phobius"/>
    </source>
</evidence>
<feature type="non-terminal residue" evidence="4">
    <location>
        <position position="1"/>
    </location>
</feature>
<dbReference type="Proteomes" id="UP001187531">
    <property type="component" value="Unassembled WGS sequence"/>
</dbReference>
<keyword evidence="2" id="KW-0812">Transmembrane</keyword>
<dbReference type="EMBL" id="JAVRJZ010000020">
    <property type="protein sequence ID" value="KAK2705990.1"/>
    <property type="molecule type" value="Genomic_DNA"/>
</dbReference>
<dbReference type="GO" id="GO:0003824">
    <property type="term" value="F:catalytic activity"/>
    <property type="evidence" value="ECO:0007669"/>
    <property type="project" value="InterPro"/>
</dbReference>
<feature type="domain" description="PLD phosphodiesterase" evidence="3">
    <location>
        <begin position="176"/>
        <end position="203"/>
    </location>
</feature>
<keyword evidence="2" id="KW-1133">Transmembrane helix</keyword>
<organism evidence="4 5">
    <name type="scientific">Artemia franciscana</name>
    <name type="common">Brine shrimp</name>
    <name type="synonym">Artemia sanfranciscana</name>
    <dbReference type="NCBI Taxonomy" id="6661"/>
    <lineage>
        <taxon>Eukaryota</taxon>
        <taxon>Metazoa</taxon>
        <taxon>Ecdysozoa</taxon>
        <taxon>Arthropoda</taxon>
        <taxon>Crustacea</taxon>
        <taxon>Branchiopoda</taxon>
        <taxon>Anostraca</taxon>
        <taxon>Artemiidae</taxon>
        <taxon>Artemia</taxon>
    </lineage>
</organism>
<comment type="caution">
    <text evidence="4">The sequence shown here is derived from an EMBL/GenBank/DDBJ whole genome shotgun (WGS) entry which is preliminary data.</text>
</comment>
<keyword evidence="5" id="KW-1185">Reference proteome</keyword>
<dbReference type="PROSITE" id="PS50035">
    <property type="entry name" value="PLD"/>
    <property type="match status" value="1"/>
</dbReference>
<dbReference type="PANTHER" id="PTHR10185:SF17">
    <property type="entry name" value="GM01519P-RELATED"/>
    <property type="match status" value="1"/>
</dbReference>
<evidence type="ECO:0000313" key="4">
    <source>
        <dbReference type="EMBL" id="KAK2705990.1"/>
    </source>
</evidence>
<accession>A0AA88L319</accession>